<evidence type="ECO:0000313" key="2">
    <source>
        <dbReference type="EMBL" id="KJH41958.1"/>
    </source>
</evidence>
<evidence type="ECO:0000256" key="1">
    <source>
        <dbReference type="SAM" id="MobiDB-lite"/>
    </source>
</evidence>
<dbReference type="EMBL" id="KN716732">
    <property type="protein sequence ID" value="KJH41958.1"/>
    <property type="molecule type" value="Genomic_DNA"/>
</dbReference>
<feature type="region of interest" description="Disordered" evidence="1">
    <location>
        <begin position="316"/>
        <end position="351"/>
    </location>
</feature>
<dbReference type="AlphaFoldDB" id="A0A0D8XBK1"/>
<keyword evidence="3" id="KW-1185">Reference proteome</keyword>
<organism evidence="2 3">
    <name type="scientific">Dictyocaulus viviparus</name>
    <name type="common">Bovine lungworm</name>
    <dbReference type="NCBI Taxonomy" id="29172"/>
    <lineage>
        <taxon>Eukaryota</taxon>
        <taxon>Metazoa</taxon>
        <taxon>Ecdysozoa</taxon>
        <taxon>Nematoda</taxon>
        <taxon>Chromadorea</taxon>
        <taxon>Rhabditida</taxon>
        <taxon>Rhabditina</taxon>
        <taxon>Rhabditomorpha</taxon>
        <taxon>Strongyloidea</taxon>
        <taxon>Metastrongylidae</taxon>
        <taxon>Dictyocaulus</taxon>
    </lineage>
</organism>
<evidence type="ECO:0000313" key="3">
    <source>
        <dbReference type="Proteomes" id="UP000053766"/>
    </source>
</evidence>
<name>A0A0D8XBK1_DICVI</name>
<protein>
    <submittedName>
        <fullName evidence="2">Uncharacterized protein</fullName>
    </submittedName>
</protein>
<dbReference type="Proteomes" id="UP000053766">
    <property type="component" value="Unassembled WGS sequence"/>
</dbReference>
<dbReference type="OrthoDB" id="5818847at2759"/>
<accession>A0A0D8XBK1</accession>
<reference evidence="3" key="2">
    <citation type="journal article" date="2016" name="Sci. Rep.">
        <title>Dictyocaulus viviparus genome, variome and transcriptome elucidate lungworm biology and support future intervention.</title>
        <authorList>
            <person name="McNulty S.N."/>
            <person name="Strube C."/>
            <person name="Rosa B.A."/>
            <person name="Martin J.C."/>
            <person name="Tyagi R."/>
            <person name="Choi Y.J."/>
            <person name="Wang Q."/>
            <person name="Hallsworth Pepin K."/>
            <person name="Zhang X."/>
            <person name="Ozersky P."/>
            <person name="Wilson R.K."/>
            <person name="Sternberg P.W."/>
            <person name="Gasser R.B."/>
            <person name="Mitreva M."/>
        </authorList>
    </citation>
    <scope>NUCLEOTIDE SEQUENCE [LARGE SCALE GENOMIC DNA]</scope>
    <source>
        <strain evidence="3">HannoverDv2000</strain>
    </source>
</reference>
<dbReference type="STRING" id="29172.A0A0D8XBK1"/>
<feature type="compositionally biased region" description="Polar residues" evidence="1">
    <location>
        <begin position="320"/>
        <end position="347"/>
    </location>
</feature>
<reference evidence="2 3" key="1">
    <citation type="submission" date="2013-11" db="EMBL/GenBank/DDBJ databases">
        <title>Draft genome of the bovine lungworm Dictyocaulus viviparus.</title>
        <authorList>
            <person name="Mitreva M."/>
        </authorList>
    </citation>
    <scope>NUCLEOTIDE SEQUENCE [LARGE SCALE GENOMIC DNA]</scope>
    <source>
        <strain evidence="2 3">HannoverDv2000</strain>
    </source>
</reference>
<gene>
    <name evidence="2" type="ORF">DICVIV_12062</name>
</gene>
<proteinExistence type="predicted"/>
<sequence>MLLEDKMRVFADEIEAVENSDGARFCRASERVAAAIYRAETPQRELYSSGTVYRSETPNRYFPENSPFAQRSETPAFPVMRETPLPFHPLLYGQNGSSRQDLDQLNNMNYRFESDSLNTSPFSSDIQAFLVCKESAMLNFELIITRRGRLTRIRVGFPAGIAIPSGSVVRLLPEESAAISSTHLKRMGQTIIASFTLHQSTESSIILALFRNFGMQIHKPEVRRLRKLWYDWPGQLLELYEVKKEKKRHTTRYPLFLYSDQMACKTSPSEGAVVQLKRSHDVSDISLVSSESSGCSSERSSILCSPSNAEETPIMHRTESSISPEISKTQSQNNEMNECDISTTSPEISPLPYQLMKKSSGLSREHRKIWRRQASNKNSRREAFIDGLIQRRIK</sequence>